<evidence type="ECO:0000256" key="6">
    <source>
        <dbReference type="ARBA" id="ARBA00022723"/>
    </source>
</evidence>
<keyword evidence="9" id="KW-0560">Oxidoreductase</keyword>
<dbReference type="Proteomes" id="UP001272515">
    <property type="component" value="Unassembled WGS sequence"/>
</dbReference>
<evidence type="ECO:0000259" key="14">
    <source>
        <dbReference type="Pfam" id="PF02665"/>
    </source>
</evidence>
<sequence>MNLFLWGALPYIAFTFLIAGTLIRFFYFESNWTTKSSEFLEKKQLRIANPLFHFGLACVLGGHIVGVLMPKTWTAALGINDHMYHEGALYMGAVAGVLFIVGFLLLMKRRFTVKALEANTSTLDKWLYLFLALAIFSGMTGTLLNYAGFFDYRVSIGPWFRGLLMFQPDPSLMEGVPLEFKFHMFSWMAVAIIFPFSRLVHCLSVPLNYLTRPFIVYRKRDGAGRDK</sequence>
<keyword evidence="12 13" id="KW-0472">Membrane</keyword>
<feature type="transmembrane region" description="Helical" evidence="13">
    <location>
        <begin position="126"/>
        <end position="149"/>
    </location>
</feature>
<feature type="domain" description="NarG-like" evidence="14">
    <location>
        <begin position="2"/>
        <end position="220"/>
    </location>
</feature>
<evidence type="ECO:0000256" key="9">
    <source>
        <dbReference type="ARBA" id="ARBA00023002"/>
    </source>
</evidence>
<evidence type="ECO:0000256" key="5">
    <source>
        <dbReference type="ARBA" id="ARBA00022692"/>
    </source>
</evidence>
<dbReference type="InterPro" id="IPR051936">
    <property type="entry name" value="Heme-iron_electron_transfer"/>
</dbReference>
<dbReference type="PANTHER" id="PTHR30598">
    <property type="entry name" value="NITRATE REDUCTASE PRIVATE CHAPERONE, REDOX ENZYME MATURATION PROTEIN REMP FAMILY"/>
    <property type="match status" value="1"/>
</dbReference>
<keyword evidence="3" id="KW-1003">Cell membrane</keyword>
<name>A0ABU3Z6J0_9FIRM</name>
<evidence type="ECO:0000256" key="11">
    <source>
        <dbReference type="ARBA" id="ARBA00023063"/>
    </source>
</evidence>
<comment type="caution">
    <text evidence="15">The sequence shown here is derived from an EMBL/GenBank/DDBJ whole genome shotgun (WGS) entry which is preliminary data.</text>
</comment>
<dbReference type="Pfam" id="PF02665">
    <property type="entry name" value="Nitrate_red_gam"/>
    <property type="match status" value="1"/>
</dbReference>
<dbReference type="InterPro" id="IPR036197">
    <property type="entry name" value="NarG-like_sf"/>
</dbReference>
<keyword evidence="6" id="KW-0479">Metal-binding</keyword>
<keyword evidence="7" id="KW-0249">Electron transport</keyword>
<keyword evidence="2" id="KW-0813">Transport</keyword>
<dbReference type="RefSeq" id="WP_295193560.1">
    <property type="nucleotide sequence ID" value="NZ_JAWJZA010000017.1"/>
</dbReference>
<evidence type="ECO:0000256" key="7">
    <source>
        <dbReference type="ARBA" id="ARBA00022982"/>
    </source>
</evidence>
<dbReference type="NCBIfam" id="TIGR00351">
    <property type="entry name" value="narI"/>
    <property type="match status" value="1"/>
</dbReference>
<keyword evidence="8 13" id="KW-1133">Transmembrane helix</keyword>
<feature type="transmembrane region" description="Helical" evidence="13">
    <location>
        <begin position="47"/>
        <end position="68"/>
    </location>
</feature>
<evidence type="ECO:0000313" key="16">
    <source>
        <dbReference type="Proteomes" id="UP001272515"/>
    </source>
</evidence>
<feature type="transmembrane region" description="Helical" evidence="13">
    <location>
        <begin position="6"/>
        <end position="27"/>
    </location>
</feature>
<evidence type="ECO:0000256" key="13">
    <source>
        <dbReference type="SAM" id="Phobius"/>
    </source>
</evidence>
<feature type="transmembrane region" description="Helical" evidence="13">
    <location>
        <begin position="88"/>
        <end position="106"/>
    </location>
</feature>
<evidence type="ECO:0000313" key="15">
    <source>
        <dbReference type="EMBL" id="MDV5087503.1"/>
    </source>
</evidence>
<reference evidence="15 16" key="1">
    <citation type="submission" date="2023-10" db="EMBL/GenBank/DDBJ databases">
        <title>Veillonella sp. nov., isolated from a pig farm feces dump.</title>
        <authorList>
            <person name="Chang Y.-H."/>
        </authorList>
    </citation>
    <scope>NUCLEOTIDE SEQUENCE [LARGE SCALE GENOMIC DNA]</scope>
    <source>
        <strain evidence="15 16">YH-vei2233</strain>
    </source>
</reference>
<evidence type="ECO:0000256" key="8">
    <source>
        <dbReference type="ARBA" id="ARBA00022989"/>
    </source>
</evidence>
<dbReference type="Gene3D" id="1.20.950.20">
    <property type="entry name" value="Transmembrane di-heme cytochromes, Chain C"/>
    <property type="match status" value="1"/>
</dbReference>
<dbReference type="SUPFAM" id="SSF103501">
    <property type="entry name" value="Respiratory nitrate reductase 1 gamma chain"/>
    <property type="match status" value="1"/>
</dbReference>
<accession>A0ABU3Z6J0</accession>
<evidence type="ECO:0000256" key="4">
    <source>
        <dbReference type="ARBA" id="ARBA00022617"/>
    </source>
</evidence>
<proteinExistence type="predicted"/>
<keyword evidence="16" id="KW-1185">Reference proteome</keyword>
<comment type="subcellular location">
    <subcellularLocation>
        <location evidence="1">Cell membrane</location>
        <topology evidence="1">Multi-pass membrane protein</topology>
    </subcellularLocation>
</comment>
<dbReference type="EMBL" id="JAWJZB010000001">
    <property type="protein sequence ID" value="MDV5087503.1"/>
    <property type="molecule type" value="Genomic_DNA"/>
</dbReference>
<keyword evidence="4" id="KW-0349">Heme</keyword>
<dbReference type="InterPro" id="IPR023234">
    <property type="entry name" value="NarG-like_domain"/>
</dbReference>
<evidence type="ECO:0000256" key="3">
    <source>
        <dbReference type="ARBA" id="ARBA00022475"/>
    </source>
</evidence>
<dbReference type="PANTHER" id="PTHR30598:SF3">
    <property type="entry name" value="RESPIRATORY NITRATE REDUCTASE 1 GAMMA CHAIN"/>
    <property type="match status" value="1"/>
</dbReference>
<evidence type="ECO:0000256" key="10">
    <source>
        <dbReference type="ARBA" id="ARBA00023004"/>
    </source>
</evidence>
<keyword evidence="5 13" id="KW-0812">Transmembrane</keyword>
<gene>
    <name evidence="15" type="primary">narI</name>
    <name evidence="15" type="ORF">RVY80_01365</name>
</gene>
<evidence type="ECO:0000256" key="1">
    <source>
        <dbReference type="ARBA" id="ARBA00004651"/>
    </source>
</evidence>
<keyword evidence="10" id="KW-0408">Iron</keyword>
<evidence type="ECO:0000256" key="2">
    <source>
        <dbReference type="ARBA" id="ARBA00022448"/>
    </source>
</evidence>
<protein>
    <submittedName>
        <fullName evidence="15">Respiratory nitrate reductase subunit gamma</fullName>
    </submittedName>
</protein>
<feature type="transmembrane region" description="Helical" evidence="13">
    <location>
        <begin position="185"/>
        <end position="210"/>
    </location>
</feature>
<organism evidence="15 16">
    <name type="scientific">Veillonella absiana</name>
    <dbReference type="NCBI Taxonomy" id="3079305"/>
    <lineage>
        <taxon>Bacteria</taxon>
        <taxon>Bacillati</taxon>
        <taxon>Bacillota</taxon>
        <taxon>Negativicutes</taxon>
        <taxon>Veillonellales</taxon>
        <taxon>Veillonellaceae</taxon>
        <taxon>Veillonella</taxon>
    </lineage>
</organism>
<dbReference type="InterPro" id="IPR003816">
    <property type="entry name" value="Nitrate_red_gam"/>
</dbReference>
<evidence type="ECO:0000256" key="12">
    <source>
        <dbReference type="ARBA" id="ARBA00023136"/>
    </source>
</evidence>
<keyword evidence="11" id="KW-0534">Nitrate assimilation</keyword>